<name>A0A432YH68_9GAMM</name>
<feature type="domain" description="PDZ" evidence="1">
    <location>
        <begin position="460"/>
        <end position="557"/>
    </location>
</feature>
<evidence type="ECO:0000259" key="1">
    <source>
        <dbReference type="SMART" id="SM00228"/>
    </source>
</evidence>
<keyword evidence="3" id="KW-1185">Reference proteome</keyword>
<keyword evidence="2" id="KW-0378">Hydrolase</keyword>
<dbReference type="Pfam" id="PF13180">
    <property type="entry name" value="PDZ_2"/>
    <property type="match status" value="1"/>
</dbReference>
<dbReference type="SMART" id="SM00228">
    <property type="entry name" value="PDZ"/>
    <property type="match status" value="1"/>
</dbReference>
<dbReference type="PIRSF" id="PIRSF016493">
    <property type="entry name" value="Glycyl_aminpptds"/>
    <property type="match status" value="1"/>
</dbReference>
<dbReference type="Gene3D" id="2.60.40.3650">
    <property type="match status" value="1"/>
</dbReference>
<evidence type="ECO:0000313" key="3">
    <source>
        <dbReference type="Proteomes" id="UP000288259"/>
    </source>
</evidence>
<dbReference type="SUPFAM" id="SSF55486">
    <property type="entry name" value="Metalloproteases ('zincins'), catalytic domain"/>
    <property type="match status" value="1"/>
</dbReference>
<dbReference type="SUPFAM" id="SSF50156">
    <property type="entry name" value="PDZ domain-like"/>
    <property type="match status" value="1"/>
</dbReference>
<dbReference type="RefSeq" id="WP_126754688.1">
    <property type="nucleotide sequence ID" value="NZ_PIPY01000007.1"/>
</dbReference>
<dbReference type="OrthoDB" id="9778516at2"/>
<dbReference type="AlphaFoldDB" id="A0A432YH68"/>
<evidence type="ECO:0000313" key="2">
    <source>
        <dbReference type="EMBL" id="RUO60284.1"/>
    </source>
</evidence>
<accession>A0A432YH68</accession>
<dbReference type="Pfam" id="PF05299">
    <property type="entry name" value="Peptidase_M61"/>
    <property type="match status" value="1"/>
</dbReference>
<dbReference type="InterPro" id="IPR027268">
    <property type="entry name" value="Peptidase_M4/M1_CTD_sf"/>
</dbReference>
<reference evidence="3" key="1">
    <citation type="journal article" date="2018" name="Front. Microbiol.">
        <title>Genome-Based Analysis Reveals the Taxonomy and Diversity of the Family Idiomarinaceae.</title>
        <authorList>
            <person name="Liu Y."/>
            <person name="Lai Q."/>
            <person name="Shao Z."/>
        </authorList>
    </citation>
    <scope>NUCLEOTIDE SEQUENCE [LARGE SCALE GENOMIC DNA]</scope>
    <source>
        <strain evidence="3">CVS-6</strain>
    </source>
</reference>
<keyword evidence="2" id="KW-0031">Aminopeptidase</keyword>
<protein>
    <submittedName>
        <fullName evidence="2">Aminopeptidase</fullName>
    </submittedName>
</protein>
<dbReference type="Gene3D" id="2.30.42.10">
    <property type="match status" value="1"/>
</dbReference>
<comment type="caution">
    <text evidence="2">The sequence shown here is derived from an EMBL/GenBank/DDBJ whole genome shotgun (WGS) entry which is preliminary data.</text>
</comment>
<dbReference type="Gene3D" id="1.10.390.10">
    <property type="entry name" value="Neutral Protease Domain 2"/>
    <property type="match status" value="1"/>
</dbReference>
<dbReference type="GO" id="GO:0004177">
    <property type="term" value="F:aminopeptidase activity"/>
    <property type="evidence" value="ECO:0007669"/>
    <property type="project" value="UniProtKB-KW"/>
</dbReference>
<proteinExistence type="predicted"/>
<dbReference type="InterPro" id="IPR040756">
    <property type="entry name" value="Peptidase_M61_N"/>
</dbReference>
<dbReference type="Pfam" id="PF17899">
    <property type="entry name" value="Peptidase_M61_N"/>
    <property type="match status" value="1"/>
</dbReference>
<dbReference type="EMBL" id="PIPY01000007">
    <property type="protein sequence ID" value="RUO60284.1"/>
    <property type="molecule type" value="Genomic_DNA"/>
</dbReference>
<dbReference type="InterPro" id="IPR001478">
    <property type="entry name" value="PDZ"/>
</dbReference>
<gene>
    <name evidence="2" type="ORF">CWI71_07710</name>
</gene>
<sequence>MHYQITPLDLNGHQFAVTLTLATKSAKQLTLKLPAWIPGSYMIRDFARNILDLHAEADGRQLPLRAVDKQTWQVDTQDASEITVSYQVYAFDLSVRSAYLDQYWGFFNNSSLCLAVAERTHEPVRLTLKLSEQCQHWRVATGIPRESGEAFLPGTFRADNYEALIDYPFLLGDLGIHEFIAGGIKHAFVTVGRNFADTERICGDLARICEHQIQLFNKQIPFDSYLFLTMVVGKGFGGLEHRNSTALLCSRRDLVSPGIRSTIDSDYRTFLSLCSHEYFHSWNIKTLKPKDFIPYRLDAEQYTRQLWFYEGVTSYFDDFVLHEAGLIDAPTYLSLVGDTLARVHRGAGVDRHTVADSSLQAWNRFYKQDENAPNAVVSYYAKGALIALCTDLLIRLKSHHKQTLAQCMAQFWTQFGATQSGTGDDSFADFLDAEYGINLKSFIERAVHTTDPLPVDELLAEFGVAVERKPSQDDNIFGGKPAAAPLPVALGAKFKASAQGLEVQVVFADEAAQSAGLSAQDRIIAVDGLQVTDSNMREVFERYQPGDVVKLHAFRRDELIELELIWQAPKRNNYLLSIDDKAKARSWLKL</sequence>
<keyword evidence="2" id="KW-0645">Protease</keyword>
<dbReference type="InterPro" id="IPR007963">
    <property type="entry name" value="Peptidase_M61_catalytic"/>
</dbReference>
<dbReference type="Proteomes" id="UP000288259">
    <property type="component" value="Unassembled WGS sequence"/>
</dbReference>
<organism evidence="2 3">
    <name type="scientific">Pseudidiomarina insulisalsae</name>
    <dbReference type="NCBI Taxonomy" id="575789"/>
    <lineage>
        <taxon>Bacteria</taxon>
        <taxon>Pseudomonadati</taxon>
        <taxon>Pseudomonadota</taxon>
        <taxon>Gammaproteobacteria</taxon>
        <taxon>Alteromonadales</taxon>
        <taxon>Idiomarinaceae</taxon>
        <taxon>Pseudidiomarina</taxon>
    </lineage>
</organism>
<dbReference type="InterPro" id="IPR036034">
    <property type="entry name" value="PDZ_sf"/>
</dbReference>
<dbReference type="InterPro" id="IPR024191">
    <property type="entry name" value="Peptidase_M61"/>
</dbReference>